<proteinExistence type="predicted"/>
<organism evidence="1">
    <name type="scientific">Rhizophora mucronata</name>
    <name type="common">Asiatic mangrove</name>
    <dbReference type="NCBI Taxonomy" id="61149"/>
    <lineage>
        <taxon>Eukaryota</taxon>
        <taxon>Viridiplantae</taxon>
        <taxon>Streptophyta</taxon>
        <taxon>Embryophyta</taxon>
        <taxon>Tracheophyta</taxon>
        <taxon>Spermatophyta</taxon>
        <taxon>Magnoliopsida</taxon>
        <taxon>eudicotyledons</taxon>
        <taxon>Gunneridae</taxon>
        <taxon>Pentapetalae</taxon>
        <taxon>rosids</taxon>
        <taxon>fabids</taxon>
        <taxon>Malpighiales</taxon>
        <taxon>Rhizophoraceae</taxon>
        <taxon>Rhizophora</taxon>
    </lineage>
</organism>
<reference evidence="1" key="1">
    <citation type="submission" date="2018-02" db="EMBL/GenBank/DDBJ databases">
        <title>Rhizophora mucronata_Transcriptome.</title>
        <authorList>
            <person name="Meera S.P."/>
            <person name="Sreeshan A."/>
            <person name="Augustine A."/>
        </authorList>
    </citation>
    <scope>NUCLEOTIDE SEQUENCE</scope>
    <source>
        <tissue evidence="1">Leaf</tissue>
    </source>
</reference>
<dbReference type="EMBL" id="GGEC01081696">
    <property type="protein sequence ID" value="MBX62180.1"/>
    <property type="molecule type" value="Transcribed_RNA"/>
</dbReference>
<sequence>MLKALSLPHNSRQIQASACCLLSCETREIMSWTSRSEQRKHIDTG</sequence>
<protein>
    <submittedName>
        <fullName evidence="1">Uncharacterized protein</fullName>
    </submittedName>
</protein>
<accession>A0A2P2Q5F2</accession>
<evidence type="ECO:0000313" key="1">
    <source>
        <dbReference type="EMBL" id="MBX62180.1"/>
    </source>
</evidence>
<name>A0A2P2Q5F2_RHIMU</name>
<dbReference type="AlphaFoldDB" id="A0A2P2Q5F2"/>